<dbReference type="InterPro" id="IPR036640">
    <property type="entry name" value="ABC1_TM_sf"/>
</dbReference>
<evidence type="ECO:0000256" key="7">
    <source>
        <dbReference type="ARBA" id="ARBA00022989"/>
    </source>
</evidence>
<evidence type="ECO:0000256" key="5">
    <source>
        <dbReference type="ARBA" id="ARBA00022741"/>
    </source>
</evidence>
<name>A0A0F9Q6Q6_9ZZZZ</name>
<dbReference type="InterPro" id="IPR003439">
    <property type="entry name" value="ABC_transporter-like_ATP-bd"/>
</dbReference>
<keyword evidence="8 9" id="KW-0472">Membrane</keyword>
<evidence type="ECO:0000259" key="11">
    <source>
        <dbReference type="PROSITE" id="PS50929"/>
    </source>
</evidence>
<dbReference type="Pfam" id="PF00005">
    <property type="entry name" value="ABC_tran"/>
    <property type="match status" value="1"/>
</dbReference>
<dbReference type="SUPFAM" id="SSF90123">
    <property type="entry name" value="ABC transporter transmembrane region"/>
    <property type="match status" value="1"/>
</dbReference>
<sequence>IPIGNIFPVFITILIIQSIVGILFGLRIYSNRWIGANVIYNLRNDLFSTIQVMSWSWLDENKTGDLISRTTSDVNLLKEFLQNNFQLFIRQCVTFFLSLVILFFINFQLAFFVLIISPVLFYTLLMFRRKLRPIFKKSRETYAKITHTIQENVQGITVVKAFGREINEIKKFRKENEDYYKDSIGIIKLQANFDPLVYLLDNIAFLIVIILGGLYVLGGNMTFGTLFSFIMVLNFSVEPLYSISRFLGNMPQISETCERVTHILNSKENMIENDDAIEIDSIKGEIEFKNVSFSFDSENSRNILTNLNFKIEVGENVAILGSTGSGKSVLVKLIPRFYDVSQGEILIDGINIKDLTLKSLRKQIGFVSQERLLFSRSIKDNIAFGNKNITLGEVKRAALASDINNFIEKELPEKYDTVVSERGMTVSGGQKQRIAIARALAIKPKILILDDATSSVDVDTEFRIQNNFKEIFKDTTTFLITQRLSTVRNADRILVLDKGAIVQLGTHEELMNQTNGIYKKLYLTLKIEEKE</sequence>
<dbReference type="PANTHER" id="PTHR43394:SF1">
    <property type="entry name" value="ATP-BINDING CASSETTE SUB-FAMILY B MEMBER 10, MITOCHONDRIAL"/>
    <property type="match status" value="1"/>
</dbReference>
<dbReference type="Gene3D" id="3.40.50.300">
    <property type="entry name" value="P-loop containing nucleotide triphosphate hydrolases"/>
    <property type="match status" value="1"/>
</dbReference>
<dbReference type="GO" id="GO:0005886">
    <property type="term" value="C:plasma membrane"/>
    <property type="evidence" value="ECO:0007669"/>
    <property type="project" value="UniProtKB-SubCell"/>
</dbReference>
<feature type="domain" description="ABC transmembrane type-1" evidence="11">
    <location>
        <begin position="1"/>
        <end position="252"/>
    </location>
</feature>
<evidence type="ECO:0000256" key="6">
    <source>
        <dbReference type="ARBA" id="ARBA00022840"/>
    </source>
</evidence>
<comment type="caution">
    <text evidence="12">The sequence shown here is derived from an EMBL/GenBank/DDBJ whole genome shotgun (WGS) entry which is preliminary data.</text>
</comment>
<dbReference type="InterPro" id="IPR011527">
    <property type="entry name" value="ABC1_TM_dom"/>
</dbReference>
<dbReference type="InterPro" id="IPR027417">
    <property type="entry name" value="P-loop_NTPase"/>
</dbReference>
<organism evidence="12">
    <name type="scientific">marine sediment metagenome</name>
    <dbReference type="NCBI Taxonomy" id="412755"/>
    <lineage>
        <taxon>unclassified sequences</taxon>
        <taxon>metagenomes</taxon>
        <taxon>ecological metagenomes</taxon>
    </lineage>
</organism>
<keyword evidence="4 9" id="KW-0812">Transmembrane</keyword>
<dbReference type="InterPro" id="IPR039421">
    <property type="entry name" value="Type_1_exporter"/>
</dbReference>
<proteinExistence type="predicted"/>
<keyword evidence="6" id="KW-0067">ATP-binding</keyword>
<dbReference type="InterPro" id="IPR017871">
    <property type="entry name" value="ABC_transporter-like_CS"/>
</dbReference>
<feature type="transmembrane region" description="Helical" evidence="9">
    <location>
        <begin position="111"/>
        <end position="127"/>
    </location>
</feature>
<evidence type="ECO:0000256" key="3">
    <source>
        <dbReference type="ARBA" id="ARBA00022475"/>
    </source>
</evidence>
<dbReference type="PROSITE" id="PS00211">
    <property type="entry name" value="ABC_TRANSPORTER_1"/>
    <property type="match status" value="1"/>
</dbReference>
<evidence type="ECO:0000256" key="2">
    <source>
        <dbReference type="ARBA" id="ARBA00022448"/>
    </source>
</evidence>
<dbReference type="PANTHER" id="PTHR43394">
    <property type="entry name" value="ATP-DEPENDENT PERMEASE MDL1, MITOCHONDRIAL"/>
    <property type="match status" value="1"/>
</dbReference>
<feature type="non-terminal residue" evidence="12">
    <location>
        <position position="1"/>
    </location>
</feature>
<dbReference type="GO" id="GO:0015421">
    <property type="term" value="F:ABC-type oligopeptide transporter activity"/>
    <property type="evidence" value="ECO:0007669"/>
    <property type="project" value="TreeGrafter"/>
</dbReference>
<evidence type="ECO:0000256" key="4">
    <source>
        <dbReference type="ARBA" id="ARBA00022692"/>
    </source>
</evidence>
<dbReference type="FunFam" id="3.40.50.300:FF:000221">
    <property type="entry name" value="Multidrug ABC transporter ATP-binding protein"/>
    <property type="match status" value="1"/>
</dbReference>
<keyword evidence="7 9" id="KW-1133">Transmembrane helix</keyword>
<dbReference type="EMBL" id="LAZR01004404">
    <property type="protein sequence ID" value="KKN08906.1"/>
    <property type="molecule type" value="Genomic_DNA"/>
</dbReference>
<protein>
    <recommendedName>
        <fullName evidence="13">ABC transporter ATP-binding protein</fullName>
    </recommendedName>
</protein>
<dbReference type="Pfam" id="PF00664">
    <property type="entry name" value="ABC_membrane"/>
    <property type="match status" value="1"/>
</dbReference>
<evidence type="ECO:0008006" key="13">
    <source>
        <dbReference type="Google" id="ProtNLM"/>
    </source>
</evidence>
<evidence type="ECO:0000259" key="10">
    <source>
        <dbReference type="PROSITE" id="PS50893"/>
    </source>
</evidence>
<dbReference type="SMART" id="SM00382">
    <property type="entry name" value="AAA"/>
    <property type="match status" value="1"/>
</dbReference>
<dbReference type="GO" id="GO:0016887">
    <property type="term" value="F:ATP hydrolysis activity"/>
    <property type="evidence" value="ECO:0007669"/>
    <property type="project" value="InterPro"/>
</dbReference>
<dbReference type="PROSITE" id="PS50929">
    <property type="entry name" value="ABC_TM1F"/>
    <property type="match status" value="1"/>
</dbReference>
<comment type="subcellular location">
    <subcellularLocation>
        <location evidence="1">Cell membrane</location>
        <topology evidence="1">Multi-pass membrane protein</topology>
    </subcellularLocation>
</comment>
<dbReference type="SUPFAM" id="SSF52540">
    <property type="entry name" value="P-loop containing nucleoside triphosphate hydrolases"/>
    <property type="match status" value="1"/>
</dbReference>
<feature type="transmembrane region" description="Helical" evidence="9">
    <location>
        <begin position="6"/>
        <end position="26"/>
    </location>
</feature>
<dbReference type="AlphaFoldDB" id="A0A0F9Q6Q6"/>
<dbReference type="GO" id="GO:0005524">
    <property type="term" value="F:ATP binding"/>
    <property type="evidence" value="ECO:0007669"/>
    <property type="project" value="UniProtKB-KW"/>
</dbReference>
<keyword evidence="2" id="KW-0813">Transport</keyword>
<evidence type="ECO:0000256" key="1">
    <source>
        <dbReference type="ARBA" id="ARBA00004651"/>
    </source>
</evidence>
<dbReference type="InterPro" id="IPR003593">
    <property type="entry name" value="AAA+_ATPase"/>
</dbReference>
<accession>A0A0F9Q6Q6</accession>
<evidence type="ECO:0000256" key="8">
    <source>
        <dbReference type="ARBA" id="ARBA00023136"/>
    </source>
</evidence>
<keyword evidence="5" id="KW-0547">Nucleotide-binding</keyword>
<feature type="transmembrane region" description="Helical" evidence="9">
    <location>
        <begin position="87"/>
        <end position="105"/>
    </location>
</feature>
<feature type="domain" description="ABC transporter" evidence="10">
    <location>
        <begin position="286"/>
        <end position="523"/>
    </location>
</feature>
<dbReference type="Gene3D" id="1.20.1560.10">
    <property type="entry name" value="ABC transporter type 1, transmembrane domain"/>
    <property type="match status" value="1"/>
</dbReference>
<feature type="transmembrane region" description="Helical" evidence="9">
    <location>
        <begin position="196"/>
        <end position="217"/>
    </location>
</feature>
<reference evidence="12" key="1">
    <citation type="journal article" date="2015" name="Nature">
        <title>Complex archaea that bridge the gap between prokaryotes and eukaryotes.</title>
        <authorList>
            <person name="Spang A."/>
            <person name="Saw J.H."/>
            <person name="Jorgensen S.L."/>
            <person name="Zaremba-Niedzwiedzka K."/>
            <person name="Martijn J."/>
            <person name="Lind A.E."/>
            <person name="van Eijk R."/>
            <person name="Schleper C."/>
            <person name="Guy L."/>
            <person name="Ettema T.J."/>
        </authorList>
    </citation>
    <scope>NUCLEOTIDE SEQUENCE</scope>
</reference>
<evidence type="ECO:0000256" key="9">
    <source>
        <dbReference type="SAM" id="Phobius"/>
    </source>
</evidence>
<dbReference type="PROSITE" id="PS50893">
    <property type="entry name" value="ABC_TRANSPORTER_2"/>
    <property type="match status" value="1"/>
</dbReference>
<gene>
    <name evidence="12" type="ORF">LCGC14_1052010</name>
</gene>
<evidence type="ECO:0000313" key="12">
    <source>
        <dbReference type="EMBL" id="KKN08906.1"/>
    </source>
</evidence>
<keyword evidence="3" id="KW-1003">Cell membrane</keyword>